<evidence type="ECO:0000313" key="3">
    <source>
        <dbReference type="EMBL" id="MBH5335257.1"/>
    </source>
</evidence>
<dbReference type="InterPro" id="IPR014592">
    <property type="entry name" value="P-loop_UCP034888"/>
</dbReference>
<dbReference type="InterPro" id="IPR003959">
    <property type="entry name" value="ATPase_AAA_core"/>
</dbReference>
<dbReference type="SUPFAM" id="SSF52540">
    <property type="entry name" value="P-loop containing nucleoside triphosphate hydrolases"/>
    <property type="match status" value="1"/>
</dbReference>
<dbReference type="PIRSF" id="PIRSF034888">
    <property type="entry name" value="P-loop_UCP034888"/>
    <property type="match status" value="1"/>
</dbReference>
<sequence length="448" mass="49700">MAPRTRRKFPYAIEELEIEGYKSLGQRNVIALKALTLIAGVNSSGKSSIMQPLLLLKQTADAPYDPGPLQLDGPNVSVTKIEQVLSKTLSATARSRGFSVGITTSETKTRVRFNKDGTGNLRVAEYSGYFLPNQEEAIAIREGMPQNQLKKLIDPLLSGADLPDLFKRPNTKLTVTRDRFILSPAVEYERGRSTTTIPLSFSGRGDISDIASRIIHLPALRGNPLRTYRTAAVDVRYPGRFDTYTAGIISYWQNNKKTEKLQQLRKDVEELGLTWKIEAKQVDDTQVELLVGRLPQARQGGARDLVNIADVGFGVSQTLPVVVALLAATPGQLVYLEQPEIHLHPRAQLKFAELVRRAVDRGVRVVIETHSSLFLRAVQTLIAQGSLEPDDVAMHWFTRDRHTGETQISTADLQPDGSFGDWPEDFDDVYMTSEATYLNAAMERATLG</sequence>
<dbReference type="PANTHER" id="PTHR43581:SF2">
    <property type="entry name" value="EXCINUCLEASE ATPASE SUBUNIT"/>
    <property type="match status" value="1"/>
</dbReference>
<dbReference type="PANTHER" id="PTHR43581">
    <property type="entry name" value="ATP/GTP PHOSPHATASE"/>
    <property type="match status" value="1"/>
</dbReference>
<dbReference type="InterPro" id="IPR027417">
    <property type="entry name" value="P-loop_NTPase"/>
</dbReference>
<dbReference type="InterPro" id="IPR041685">
    <property type="entry name" value="AAA_GajA/Old/RecF-like"/>
</dbReference>
<dbReference type="Pfam" id="PF13175">
    <property type="entry name" value="AAA_15"/>
    <property type="match status" value="1"/>
</dbReference>
<protein>
    <submittedName>
        <fullName evidence="3">AAA family ATPase</fullName>
    </submittedName>
</protein>
<comment type="caution">
    <text evidence="3">The sequence shown here is derived from an EMBL/GenBank/DDBJ whole genome shotgun (WGS) entry which is preliminary data.</text>
</comment>
<evidence type="ECO:0000259" key="1">
    <source>
        <dbReference type="Pfam" id="PF13175"/>
    </source>
</evidence>
<reference evidence="3 4" key="1">
    <citation type="submission" date="2020-09" db="EMBL/GenBank/DDBJ databases">
        <title>Biosynthesis of the nuclear factor of activated T cells inhibitor NFAT-133 and its congeners in Streptomyces pactum.</title>
        <authorList>
            <person name="Zhou W."/>
            <person name="Posri P."/>
            <person name="Abugrain M.E."/>
            <person name="Weisberg A.J."/>
            <person name="Chang J.H."/>
            <person name="Mahmud T."/>
        </authorList>
    </citation>
    <scope>NUCLEOTIDE SEQUENCE [LARGE SCALE GENOMIC DNA]</scope>
    <source>
        <strain evidence="3 4">ATCC 27456</strain>
    </source>
</reference>
<gene>
    <name evidence="3" type="ORF">IHE55_10835</name>
</gene>
<evidence type="ECO:0000313" key="4">
    <source>
        <dbReference type="Proteomes" id="UP000807371"/>
    </source>
</evidence>
<name>A0ABS0NJ80_9ACTN</name>
<dbReference type="Pfam" id="PF13304">
    <property type="entry name" value="AAA_21"/>
    <property type="match status" value="1"/>
</dbReference>
<dbReference type="EMBL" id="JACYXC010000001">
    <property type="protein sequence ID" value="MBH5335257.1"/>
    <property type="molecule type" value="Genomic_DNA"/>
</dbReference>
<keyword evidence="4" id="KW-1185">Reference proteome</keyword>
<feature type="domain" description="Endonuclease GajA/Old nuclease/RecF-like AAA" evidence="1">
    <location>
        <begin position="13"/>
        <end position="98"/>
    </location>
</feature>
<dbReference type="Gene3D" id="3.40.50.300">
    <property type="entry name" value="P-loop containing nucleotide triphosphate hydrolases"/>
    <property type="match status" value="1"/>
</dbReference>
<dbReference type="RefSeq" id="WP_197988836.1">
    <property type="nucleotide sequence ID" value="NZ_JACYXC010000001.1"/>
</dbReference>
<dbReference type="Proteomes" id="UP000807371">
    <property type="component" value="Unassembled WGS sequence"/>
</dbReference>
<feature type="domain" description="ATPase AAA-type core" evidence="2">
    <location>
        <begin position="262"/>
        <end position="375"/>
    </location>
</feature>
<dbReference type="InterPro" id="IPR051396">
    <property type="entry name" value="Bact_Antivir_Def_Nuclease"/>
</dbReference>
<accession>A0ABS0NJ80</accession>
<organism evidence="3 4">
    <name type="scientific">Streptomyces pactum</name>
    <dbReference type="NCBI Taxonomy" id="68249"/>
    <lineage>
        <taxon>Bacteria</taxon>
        <taxon>Bacillati</taxon>
        <taxon>Actinomycetota</taxon>
        <taxon>Actinomycetes</taxon>
        <taxon>Kitasatosporales</taxon>
        <taxon>Streptomycetaceae</taxon>
        <taxon>Streptomyces</taxon>
    </lineage>
</organism>
<proteinExistence type="predicted"/>
<evidence type="ECO:0000259" key="2">
    <source>
        <dbReference type="Pfam" id="PF13304"/>
    </source>
</evidence>